<reference evidence="3 4" key="1">
    <citation type="submission" date="2023-07" db="EMBL/GenBank/DDBJ databases">
        <title>Sequencing the genomes of 1000 actinobacteria strains.</title>
        <authorList>
            <person name="Klenk H.-P."/>
        </authorList>
    </citation>
    <scope>NUCLEOTIDE SEQUENCE [LARGE SCALE GENOMIC DNA]</scope>
    <source>
        <strain evidence="3 4">DSM 22966</strain>
    </source>
</reference>
<feature type="compositionally biased region" description="Low complexity" evidence="1">
    <location>
        <begin position="164"/>
        <end position="178"/>
    </location>
</feature>
<proteinExistence type="predicted"/>
<feature type="compositionally biased region" description="Polar residues" evidence="1">
    <location>
        <begin position="221"/>
        <end position="240"/>
    </location>
</feature>
<feature type="compositionally biased region" description="Basic and acidic residues" evidence="1">
    <location>
        <begin position="128"/>
        <end position="139"/>
    </location>
</feature>
<evidence type="ECO:0008006" key="5">
    <source>
        <dbReference type="Google" id="ProtNLM"/>
    </source>
</evidence>
<feature type="transmembrane region" description="Helical" evidence="2">
    <location>
        <begin position="54"/>
        <end position="81"/>
    </location>
</feature>
<evidence type="ECO:0000313" key="4">
    <source>
        <dbReference type="Proteomes" id="UP001183794"/>
    </source>
</evidence>
<feature type="compositionally biased region" description="Polar residues" evidence="1">
    <location>
        <begin position="186"/>
        <end position="196"/>
    </location>
</feature>
<evidence type="ECO:0000313" key="3">
    <source>
        <dbReference type="EMBL" id="MDR7346732.1"/>
    </source>
</evidence>
<evidence type="ECO:0000256" key="2">
    <source>
        <dbReference type="SAM" id="Phobius"/>
    </source>
</evidence>
<evidence type="ECO:0000256" key="1">
    <source>
        <dbReference type="SAM" id="MobiDB-lite"/>
    </source>
</evidence>
<accession>A0ABU2AZG5</accession>
<keyword evidence="2" id="KW-0812">Transmembrane</keyword>
<feature type="transmembrane region" description="Helical" evidence="2">
    <location>
        <begin position="18"/>
        <end position="34"/>
    </location>
</feature>
<dbReference type="Proteomes" id="UP001183794">
    <property type="component" value="Unassembled WGS sequence"/>
</dbReference>
<comment type="caution">
    <text evidence="3">The sequence shown here is derived from an EMBL/GenBank/DDBJ whole genome shotgun (WGS) entry which is preliminary data.</text>
</comment>
<feature type="region of interest" description="Disordered" evidence="1">
    <location>
        <begin position="218"/>
        <end position="258"/>
    </location>
</feature>
<sequence length="322" mass="35326">MTGPQVTPIKSRISAEDLLLCVLSLATGPILWWLSRSWQSLSAATSGQTLEYWIALVCGFGGIALSVLWILFFLAGVGMIIGLRTRNAALAYWAEVFTPKFLRRLIISVVGLQVAVAPQAFALPNEHESTEAPHVEDHQPFMPEVYDPQVDPTESESPTDGLVPEASPTSSDTETPSPAVEPRQLSEATITPTPEASPSLAEDVDPMPRQTSTIELEFEPDSQTQTDPQLQQPGNRFTPQQPIPSPYIAAPQPTRNTEDPTVVIKTGDCLWDIAHNELGADATLFQIDQRWRHWWDHNRAVIGEDPHVLSPGTVLKAPPFTS</sequence>
<keyword evidence="2" id="KW-0472">Membrane</keyword>
<name>A0ABU2AZG5_9MICC</name>
<organism evidence="3 4">
    <name type="scientific">Enteractinococcus fodinae</name>
    <dbReference type="NCBI Taxonomy" id="684663"/>
    <lineage>
        <taxon>Bacteria</taxon>
        <taxon>Bacillati</taxon>
        <taxon>Actinomycetota</taxon>
        <taxon>Actinomycetes</taxon>
        <taxon>Micrococcales</taxon>
        <taxon>Micrococcaceae</taxon>
    </lineage>
</organism>
<feature type="region of interest" description="Disordered" evidence="1">
    <location>
        <begin position="128"/>
        <end position="206"/>
    </location>
</feature>
<keyword evidence="4" id="KW-1185">Reference proteome</keyword>
<feature type="transmembrane region" description="Helical" evidence="2">
    <location>
        <begin position="101"/>
        <end position="121"/>
    </location>
</feature>
<protein>
    <recommendedName>
        <fullName evidence="5">LysM domain-containing protein</fullName>
    </recommendedName>
</protein>
<gene>
    <name evidence="3" type="ORF">J2S62_000989</name>
</gene>
<dbReference type="EMBL" id="JAVDYJ010000001">
    <property type="protein sequence ID" value="MDR7346732.1"/>
    <property type="molecule type" value="Genomic_DNA"/>
</dbReference>
<keyword evidence="2" id="KW-1133">Transmembrane helix</keyword>
<dbReference type="RefSeq" id="WP_310172054.1">
    <property type="nucleotide sequence ID" value="NZ_BAABHE010000002.1"/>
</dbReference>